<keyword evidence="2" id="KW-0547">Nucleotide-binding</keyword>
<dbReference type="RefSeq" id="WP_136426490.1">
    <property type="nucleotide sequence ID" value="NZ_SSSM01000002.1"/>
</dbReference>
<feature type="compositionally biased region" description="Gly residues" evidence="3">
    <location>
        <begin position="650"/>
        <end position="673"/>
    </location>
</feature>
<evidence type="ECO:0000313" key="7">
    <source>
        <dbReference type="EMBL" id="THG32325.1"/>
    </source>
</evidence>
<evidence type="ECO:0000256" key="2">
    <source>
        <dbReference type="RuleBase" id="RU362119"/>
    </source>
</evidence>
<dbReference type="InterPro" id="IPR036907">
    <property type="entry name" value="5'-Nucleotdase_C_sf"/>
</dbReference>
<dbReference type="PRINTS" id="PR01607">
    <property type="entry name" value="APYRASEFAMLY"/>
</dbReference>
<dbReference type="InterPro" id="IPR004843">
    <property type="entry name" value="Calcineurin-like_PHP"/>
</dbReference>
<dbReference type="OrthoDB" id="1016457at2"/>
<dbReference type="Pfam" id="PF00149">
    <property type="entry name" value="Metallophos"/>
    <property type="match status" value="1"/>
</dbReference>
<dbReference type="SUPFAM" id="SSF55816">
    <property type="entry name" value="5'-nucleotidase (syn. UDP-sugar hydrolase), C-terminal domain"/>
    <property type="match status" value="1"/>
</dbReference>
<keyword evidence="4" id="KW-0472">Membrane</keyword>
<dbReference type="Proteomes" id="UP000309133">
    <property type="component" value="Unassembled WGS sequence"/>
</dbReference>
<dbReference type="Pfam" id="PF02872">
    <property type="entry name" value="5_nucleotid_C"/>
    <property type="match status" value="1"/>
</dbReference>
<name>A0A4S4FRM8_9MICO</name>
<reference evidence="7 8" key="1">
    <citation type="submission" date="2019-04" db="EMBL/GenBank/DDBJ databases">
        <authorList>
            <person name="Jiang L."/>
        </authorList>
    </citation>
    <scope>NUCLEOTIDE SEQUENCE [LARGE SCALE GENOMIC DNA]</scope>
    <source>
        <strain evidence="7 8">YIM 131853</strain>
    </source>
</reference>
<dbReference type="SUPFAM" id="SSF56300">
    <property type="entry name" value="Metallo-dependent phosphatases"/>
    <property type="match status" value="1"/>
</dbReference>
<feature type="transmembrane region" description="Helical" evidence="4">
    <location>
        <begin position="687"/>
        <end position="705"/>
    </location>
</feature>
<feature type="signal peptide" evidence="2">
    <location>
        <begin position="1"/>
        <end position="22"/>
    </location>
</feature>
<dbReference type="InterPro" id="IPR008334">
    <property type="entry name" value="5'-Nucleotdase_C"/>
</dbReference>
<keyword evidence="4" id="KW-0812">Transmembrane</keyword>
<dbReference type="GO" id="GO:0008768">
    <property type="term" value="F:UDP-sugar diphosphatase activity"/>
    <property type="evidence" value="ECO:0007669"/>
    <property type="project" value="TreeGrafter"/>
</dbReference>
<evidence type="ECO:0000256" key="1">
    <source>
        <dbReference type="ARBA" id="ARBA00022729"/>
    </source>
</evidence>
<dbReference type="Gene3D" id="3.90.780.10">
    <property type="entry name" value="5'-Nucleotidase, C-terminal domain"/>
    <property type="match status" value="1"/>
</dbReference>
<comment type="similarity">
    <text evidence="2">Belongs to the 5'-nucleotidase family.</text>
</comment>
<dbReference type="GO" id="GO:0009166">
    <property type="term" value="P:nucleotide catabolic process"/>
    <property type="evidence" value="ECO:0007669"/>
    <property type="project" value="InterPro"/>
</dbReference>
<comment type="caution">
    <text evidence="7">The sequence shown here is derived from an EMBL/GenBank/DDBJ whole genome shotgun (WGS) entry which is preliminary data.</text>
</comment>
<evidence type="ECO:0000259" key="6">
    <source>
        <dbReference type="Pfam" id="PF02872"/>
    </source>
</evidence>
<evidence type="ECO:0000313" key="8">
    <source>
        <dbReference type="Proteomes" id="UP000309133"/>
    </source>
</evidence>
<dbReference type="GO" id="GO:0000166">
    <property type="term" value="F:nucleotide binding"/>
    <property type="evidence" value="ECO:0007669"/>
    <property type="project" value="UniProtKB-KW"/>
</dbReference>
<dbReference type="PANTHER" id="PTHR11575">
    <property type="entry name" value="5'-NUCLEOTIDASE-RELATED"/>
    <property type="match status" value="1"/>
</dbReference>
<proteinExistence type="inferred from homology"/>
<evidence type="ECO:0000256" key="3">
    <source>
        <dbReference type="SAM" id="MobiDB-lite"/>
    </source>
</evidence>
<dbReference type="InterPro" id="IPR029052">
    <property type="entry name" value="Metallo-depent_PP-like"/>
</dbReference>
<dbReference type="EMBL" id="SSSM01000002">
    <property type="protein sequence ID" value="THG32325.1"/>
    <property type="molecule type" value="Genomic_DNA"/>
</dbReference>
<evidence type="ECO:0000256" key="4">
    <source>
        <dbReference type="SAM" id="Phobius"/>
    </source>
</evidence>
<keyword evidence="1 2" id="KW-0732">Signal</keyword>
<accession>A0A4S4FRM8</accession>
<dbReference type="InterPro" id="IPR006179">
    <property type="entry name" value="5_nucleotidase/apyrase"/>
</dbReference>
<dbReference type="GO" id="GO:0008253">
    <property type="term" value="F:5'-nucleotidase activity"/>
    <property type="evidence" value="ECO:0007669"/>
    <property type="project" value="TreeGrafter"/>
</dbReference>
<feature type="chain" id="PRO_5020994339" evidence="2">
    <location>
        <begin position="23"/>
        <end position="711"/>
    </location>
</feature>
<feature type="domain" description="Calcineurin-like phosphoesterase" evidence="5">
    <location>
        <begin position="29"/>
        <end position="249"/>
    </location>
</feature>
<keyword evidence="4" id="KW-1133">Transmembrane helix</keyword>
<keyword evidence="2" id="KW-0378">Hydrolase</keyword>
<protein>
    <submittedName>
        <fullName evidence="7">Bifunctional metallophosphatase/5'-nucleotidase</fullName>
    </submittedName>
</protein>
<feature type="domain" description="5'-Nucleotidase C-terminal" evidence="6">
    <location>
        <begin position="353"/>
        <end position="505"/>
    </location>
</feature>
<keyword evidence="8" id="KW-1185">Reference proteome</keyword>
<dbReference type="GO" id="GO:0030288">
    <property type="term" value="C:outer membrane-bounded periplasmic space"/>
    <property type="evidence" value="ECO:0007669"/>
    <property type="project" value="TreeGrafter"/>
</dbReference>
<dbReference type="AlphaFoldDB" id="A0A4S4FRM8"/>
<feature type="region of interest" description="Disordered" evidence="3">
    <location>
        <begin position="650"/>
        <end position="677"/>
    </location>
</feature>
<evidence type="ECO:0000259" key="5">
    <source>
        <dbReference type="Pfam" id="PF00149"/>
    </source>
</evidence>
<organism evidence="7 8">
    <name type="scientific">Naasia lichenicola</name>
    <dbReference type="NCBI Taxonomy" id="2565933"/>
    <lineage>
        <taxon>Bacteria</taxon>
        <taxon>Bacillati</taxon>
        <taxon>Actinomycetota</taxon>
        <taxon>Actinomycetes</taxon>
        <taxon>Micrococcales</taxon>
        <taxon>Microbacteriaceae</taxon>
        <taxon>Naasia</taxon>
    </lineage>
</organism>
<dbReference type="Gene3D" id="3.60.21.10">
    <property type="match status" value="1"/>
</dbReference>
<gene>
    <name evidence="7" type="ORF">E6C64_04710</name>
</gene>
<sequence length="711" mass="71800">MTGVALLAGAGLALSGAVAANAAPVTIDIVTINDFHGRLEADGSVAGAAVLAGAVDSVRAANPNTVMVSAGDNIGASTFTSFIQEDEPTIDVLNTMGLDASAAGNHEFDRGYDDLVNRVLPLADFPILSANVRHDDGSAALDEYWIAEVAGVRIGFIGATTEELPSLVSPAGIEGLQVESIVDNVNRVAGELSDGDESNGEADVVVTVMHEGAPASGPTTDIPADSVFGTIVSGLDSDVDAIVSGHTHQQYAGVVPFDPYQRPVIQAGQYSEAFGLLTLSIDADTKQIASFTPEVLPLTAEDADGESYPLYDADPEVQAIVDDAVAEAEVSGSVPLGEITADFNRAVGTDGATENRGGESTLGNFVADVQLWATTDVGAQIAFMNPGGIRQDLVYAANPDVSGDGEGVVTYREAADVQPFANTLVTMQLTGAQIRQVLEEQWQPAGASRPFLKLGLSEGLSYTYDPAAPAGSHIGTISYQGSPLADDASLTAVLNSFLASGGDNFLGFTAGTGVADSGRIDLQSMVDWFQEFGTATPDDAQRSVGVQLSAPANGGYLPGSTVGVSLSSLLFSTDEPKPTTVEIRLGDALVGTGSIDPTIVDGTDEAGRASVDVTLPAGIAVGAQSLTVTTPGTATSIDVPITVVAASTAGGSGTGTSPGTVGSGSTGSGGVGSGQELAATGAETGPMVAVAILALLVGAGMIVVARRIRVG</sequence>
<dbReference type="PANTHER" id="PTHR11575:SF24">
    <property type="entry name" value="5'-NUCLEOTIDASE"/>
    <property type="match status" value="1"/>
</dbReference>